<evidence type="ECO:0000256" key="3">
    <source>
        <dbReference type="ARBA" id="ARBA00022729"/>
    </source>
</evidence>
<accession>A0A7K6I798</accession>
<evidence type="ECO:0000256" key="1">
    <source>
        <dbReference type="ARBA" id="ARBA00004613"/>
    </source>
</evidence>
<evidence type="ECO:0000313" key="4">
    <source>
        <dbReference type="EMBL" id="NWV83889.1"/>
    </source>
</evidence>
<feature type="non-terminal residue" evidence="4">
    <location>
        <position position="61"/>
    </location>
</feature>
<feature type="non-terminal residue" evidence="4">
    <location>
        <position position="1"/>
    </location>
</feature>
<dbReference type="Pfam" id="PF01382">
    <property type="entry name" value="Avidin"/>
    <property type="match status" value="1"/>
</dbReference>
<dbReference type="Proteomes" id="UP000521322">
    <property type="component" value="Unassembled WGS sequence"/>
</dbReference>
<dbReference type="GO" id="GO:0005576">
    <property type="term" value="C:extracellular region"/>
    <property type="evidence" value="ECO:0007669"/>
    <property type="project" value="UniProtKB-SubCell"/>
</dbReference>
<comment type="caution">
    <text evidence="4">The sequence shown here is derived from an EMBL/GenBank/DDBJ whole genome shotgun (WGS) entry which is preliminary data.</text>
</comment>
<dbReference type="SUPFAM" id="SSF50876">
    <property type="entry name" value="Avidin/streptavidin"/>
    <property type="match status" value="1"/>
</dbReference>
<dbReference type="PANTHER" id="PTHR34399">
    <property type="entry name" value="AVIDIN-RELATED"/>
    <property type="match status" value="1"/>
</dbReference>
<reference evidence="4 5" key="1">
    <citation type="submission" date="2019-09" db="EMBL/GenBank/DDBJ databases">
        <title>Bird 10,000 Genomes (B10K) Project - Family phase.</title>
        <authorList>
            <person name="Zhang G."/>
        </authorList>
    </citation>
    <scope>NUCLEOTIDE SEQUENCE [LARGE SCALE GENOMIC DNA]</scope>
    <source>
        <strain evidence="4">B10K-DU-029-49</strain>
        <tissue evidence="4">Liver</tissue>
    </source>
</reference>
<dbReference type="PROSITE" id="PS51326">
    <property type="entry name" value="AVIDIN_2"/>
    <property type="match status" value="1"/>
</dbReference>
<dbReference type="InterPro" id="IPR051764">
    <property type="entry name" value="Avidin/Streptavidin-rel"/>
</dbReference>
<keyword evidence="3" id="KW-0732">Signal</keyword>
<sequence length="61" mass="6588">CGTSSEYPSLQCILTGNWTNDLGSNMTIKTIDINGDFTGIYRTAVSATTRRTEDSPLQGSQ</sequence>
<evidence type="ECO:0000256" key="2">
    <source>
        <dbReference type="ARBA" id="ARBA00022525"/>
    </source>
</evidence>
<dbReference type="Gene3D" id="2.40.128.30">
    <property type="entry name" value="Avidin-like"/>
    <property type="match status" value="1"/>
</dbReference>
<name>A0A7K6I798_9PASS</name>
<keyword evidence="2" id="KW-0964">Secreted</keyword>
<dbReference type="InterPro" id="IPR005468">
    <property type="entry name" value="Avidin/str"/>
</dbReference>
<comment type="subcellular location">
    <subcellularLocation>
        <location evidence="1">Secreted</location>
    </subcellularLocation>
</comment>
<keyword evidence="5" id="KW-1185">Reference proteome</keyword>
<protein>
    <submittedName>
        <fullName evidence="4">AVID protein</fullName>
    </submittedName>
</protein>
<dbReference type="GO" id="GO:0009374">
    <property type="term" value="F:biotin binding"/>
    <property type="evidence" value="ECO:0007669"/>
    <property type="project" value="InterPro"/>
</dbReference>
<dbReference type="EMBL" id="VZRN01005390">
    <property type="protein sequence ID" value="NWV83889.1"/>
    <property type="molecule type" value="Genomic_DNA"/>
</dbReference>
<dbReference type="AlphaFoldDB" id="A0A7K6I798"/>
<proteinExistence type="predicted"/>
<evidence type="ECO:0000313" key="5">
    <source>
        <dbReference type="Proteomes" id="UP000521322"/>
    </source>
</evidence>
<gene>
    <name evidence="4" type="primary">Avd_6</name>
    <name evidence="4" type="ORF">DASBRO_R16194</name>
</gene>
<dbReference type="InterPro" id="IPR036896">
    <property type="entry name" value="Avidin-like_sf"/>
</dbReference>
<dbReference type="PANTHER" id="PTHR34399:SF3">
    <property type="entry name" value="AVID PROTEIN-RELATED"/>
    <property type="match status" value="1"/>
</dbReference>
<organism evidence="4 5">
    <name type="scientific">Dasyornis broadbenti</name>
    <name type="common">rufous bristle-bird</name>
    <dbReference type="NCBI Taxonomy" id="243059"/>
    <lineage>
        <taxon>Eukaryota</taxon>
        <taxon>Metazoa</taxon>
        <taxon>Chordata</taxon>
        <taxon>Craniata</taxon>
        <taxon>Vertebrata</taxon>
        <taxon>Euteleostomi</taxon>
        <taxon>Archelosauria</taxon>
        <taxon>Archosauria</taxon>
        <taxon>Dinosauria</taxon>
        <taxon>Saurischia</taxon>
        <taxon>Theropoda</taxon>
        <taxon>Coelurosauria</taxon>
        <taxon>Aves</taxon>
        <taxon>Neognathae</taxon>
        <taxon>Neoaves</taxon>
        <taxon>Telluraves</taxon>
        <taxon>Australaves</taxon>
        <taxon>Passeriformes</taxon>
        <taxon>Meliphagoidea</taxon>
        <taxon>Dasyornithidae</taxon>
        <taxon>Dasyornis</taxon>
    </lineage>
</organism>